<reference evidence="2 3" key="1">
    <citation type="submission" date="2020-06" db="EMBL/GenBank/DDBJ databases">
        <title>Anaerococcus sp. nov., isolated form swine feces.</title>
        <authorList>
            <person name="Yu S."/>
        </authorList>
    </citation>
    <scope>NUCLEOTIDE SEQUENCE [LARGE SCALE GENOMIC DNA]</scope>
    <source>
        <strain evidence="2 3">AGMB00486</strain>
    </source>
</reference>
<sequence length="73" mass="8364">MKKKYKIENLGCPSCASKMEDKIKKLDGVKDVNISFISQKMKLDLDDGVDIDYILEESSKIIKSIEYDAKLVY</sequence>
<dbReference type="InterPro" id="IPR006121">
    <property type="entry name" value="HMA_dom"/>
</dbReference>
<organism evidence="2 3">
    <name type="scientific">Anaerococcus faecalis</name>
    <dbReference type="NCBI Taxonomy" id="2742993"/>
    <lineage>
        <taxon>Bacteria</taxon>
        <taxon>Bacillati</taxon>
        <taxon>Bacillota</taxon>
        <taxon>Tissierellia</taxon>
        <taxon>Tissierellales</taxon>
        <taxon>Peptoniphilaceae</taxon>
        <taxon>Anaerococcus</taxon>
    </lineage>
</organism>
<feature type="domain" description="HMA" evidence="1">
    <location>
        <begin position="1"/>
        <end position="73"/>
    </location>
</feature>
<dbReference type="Proteomes" id="UP000540919">
    <property type="component" value="Unassembled WGS sequence"/>
</dbReference>
<evidence type="ECO:0000313" key="3">
    <source>
        <dbReference type="Proteomes" id="UP000540919"/>
    </source>
</evidence>
<proteinExistence type="predicted"/>
<accession>A0ABX2NCC3</accession>
<name>A0ABX2NCC3_9FIRM</name>
<dbReference type="PROSITE" id="PS50846">
    <property type="entry name" value="HMA_2"/>
    <property type="match status" value="1"/>
</dbReference>
<dbReference type="InterPro" id="IPR036163">
    <property type="entry name" value="HMA_dom_sf"/>
</dbReference>
<dbReference type="EMBL" id="JABVBA010000013">
    <property type="protein sequence ID" value="NVF12338.1"/>
    <property type="molecule type" value="Genomic_DNA"/>
</dbReference>
<dbReference type="CDD" id="cd00371">
    <property type="entry name" value="HMA"/>
    <property type="match status" value="1"/>
</dbReference>
<dbReference type="RefSeq" id="WP_176270150.1">
    <property type="nucleotide sequence ID" value="NZ_JABVBA010000013.1"/>
</dbReference>
<dbReference type="Gene3D" id="3.30.70.100">
    <property type="match status" value="1"/>
</dbReference>
<evidence type="ECO:0000259" key="1">
    <source>
        <dbReference type="PROSITE" id="PS50846"/>
    </source>
</evidence>
<dbReference type="Pfam" id="PF00403">
    <property type="entry name" value="HMA"/>
    <property type="match status" value="1"/>
</dbReference>
<keyword evidence="3" id="KW-1185">Reference proteome</keyword>
<comment type="caution">
    <text evidence="2">The sequence shown here is derived from an EMBL/GenBank/DDBJ whole genome shotgun (WGS) entry which is preliminary data.</text>
</comment>
<dbReference type="SUPFAM" id="SSF55008">
    <property type="entry name" value="HMA, heavy metal-associated domain"/>
    <property type="match status" value="1"/>
</dbReference>
<protein>
    <submittedName>
        <fullName evidence="2">Heavy-metal-associated domain-containing protein</fullName>
    </submittedName>
</protein>
<gene>
    <name evidence="2" type="ORF">HV819_10255</name>
</gene>
<evidence type="ECO:0000313" key="2">
    <source>
        <dbReference type="EMBL" id="NVF12338.1"/>
    </source>
</evidence>